<protein>
    <submittedName>
        <fullName evidence="1">Uncharacterized protein</fullName>
    </submittedName>
</protein>
<evidence type="ECO:0000313" key="2">
    <source>
        <dbReference type="Proteomes" id="UP000179136"/>
    </source>
</evidence>
<dbReference type="AlphaFoldDB" id="A0A1F6FND0"/>
<name>A0A1F6FND0_9BACT</name>
<dbReference type="EMBL" id="MFMW01000015">
    <property type="protein sequence ID" value="OGG87374.1"/>
    <property type="molecule type" value="Genomic_DNA"/>
</dbReference>
<sequence>MSAKTLLKQKGIDPNKPVLQISREEALAGIMEAIKEYCPNVKIEKMPKKDLEGLIDSLGEKIINYHPENYHQERSALLSYIKELKRCGLTNKEEDAIDFC</sequence>
<dbReference type="STRING" id="1798561.A3B87_01390"/>
<evidence type="ECO:0000313" key="1">
    <source>
        <dbReference type="EMBL" id="OGG87374.1"/>
    </source>
</evidence>
<dbReference type="Proteomes" id="UP000179136">
    <property type="component" value="Unassembled WGS sequence"/>
</dbReference>
<comment type="caution">
    <text evidence="1">The sequence shown here is derived from an EMBL/GenBank/DDBJ whole genome shotgun (WGS) entry which is preliminary data.</text>
</comment>
<gene>
    <name evidence="1" type="ORF">A3B87_01390</name>
</gene>
<organism evidence="1 2">
    <name type="scientific">Candidatus Kuenenbacteria bacterium RIFCSPHIGHO2_02_FULL_39_13</name>
    <dbReference type="NCBI Taxonomy" id="1798561"/>
    <lineage>
        <taxon>Bacteria</taxon>
        <taxon>Candidatus Kueneniibacteriota</taxon>
    </lineage>
</organism>
<accession>A0A1F6FND0</accession>
<proteinExistence type="predicted"/>
<reference evidence="1 2" key="1">
    <citation type="journal article" date="2016" name="Nat. Commun.">
        <title>Thousands of microbial genomes shed light on interconnected biogeochemical processes in an aquifer system.</title>
        <authorList>
            <person name="Anantharaman K."/>
            <person name="Brown C.T."/>
            <person name="Hug L.A."/>
            <person name="Sharon I."/>
            <person name="Castelle C.J."/>
            <person name="Probst A.J."/>
            <person name="Thomas B.C."/>
            <person name="Singh A."/>
            <person name="Wilkins M.J."/>
            <person name="Karaoz U."/>
            <person name="Brodie E.L."/>
            <person name="Williams K.H."/>
            <person name="Hubbard S.S."/>
            <person name="Banfield J.F."/>
        </authorList>
    </citation>
    <scope>NUCLEOTIDE SEQUENCE [LARGE SCALE GENOMIC DNA]</scope>
</reference>